<keyword evidence="11" id="KW-1185">Reference proteome</keyword>
<keyword evidence="2 7" id="KW-0812">Transmembrane</keyword>
<keyword evidence="6 7" id="KW-0472">Membrane</keyword>
<protein>
    <recommendedName>
        <fullName evidence="9">Ribophorin II C-terminal domain-containing protein</fullName>
    </recommendedName>
</protein>
<feature type="chain" id="PRO_5024974213" description="Ribophorin II C-terminal domain-containing protein" evidence="8">
    <location>
        <begin position="16"/>
        <end position="272"/>
    </location>
</feature>
<evidence type="ECO:0000256" key="6">
    <source>
        <dbReference type="ARBA" id="ARBA00023136"/>
    </source>
</evidence>
<evidence type="ECO:0000256" key="2">
    <source>
        <dbReference type="ARBA" id="ARBA00022692"/>
    </source>
</evidence>
<keyword evidence="5 7" id="KW-1133">Transmembrane helix</keyword>
<reference evidence="10 11" key="1">
    <citation type="submission" date="2019-07" db="EMBL/GenBank/DDBJ databases">
        <title>Genome assembly of two rare yeast pathogens: Diutina rugosa and Trichomonascus ciferrii.</title>
        <authorList>
            <person name="Mixao V."/>
            <person name="Saus E."/>
            <person name="Hansen A."/>
            <person name="Lass-Flor C."/>
            <person name="Gabaldon T."/>
        </authorList>
    </citation>
    <scope>NUCLEOTIDE SEQUENCE [LARGE SCALE GENOMIC DNA]</scope>
    <source>
        <strain evidence="10 11">CBS 613</strain>
    </source>
</reference>
<dbReference type="PANTHER" id="PTHR12640">
    <property type="entry name" value="RIBOPHORIN II"/>
    <property type="match status" value="1"/>
</dbReference>
<dbReference type="GO" id="GO:0008250">
    <property type="term" value="C:oligosaccharyltransferase complex"/>
    <property type="evidence" value="ECO:0007669"/>
    <property type="project" value="InterPro"/>
</dbReference>
<organism evidence="10 11">
    <name type="scientific">Diutina rugosa</name>
    <name type="common">Yeast</name>
    <name type="synonym">Candida rugosa</name>
    <dbReference type="NCBI Taxonomy" id="5481"/>
    <lineage>
        <taxon>Eukaryota</taxon>
        <taxon>Fungi</taxon>
        <taxon>Dikarya</taxon>
        <taxon>Ascomycota</taxon>
        <taxon>Saccharomycotina</taxon>
        <taxon>Pichiomycetes</taxon>
        <taxon>Debaryomycetaceae</taxon>
        <taxon>Diutina</taxon>
    </lineage>
</organism>
<name>A0A642UNI6_DIURU</name>
<dbReference type="RefSeq" id="XP_034011257.1">
    <property type="nucleotide sequence ID" value="XM_034156751.1"/>
</dbReference>
<dbReference type="VEuPathDB" id="FungiDB:DIURU_003934"/>
<dbReference type="OMA" id="SIVTHYV"/>
<dbReference type="PANTHER" id="PTHR12640:SF0">
    <property type="entry name" value="DOLICHYL-DIPHOSPHOOLIGOSACCHARIDE--PROTEIN GLYCOSYLTRANSFERASE SUBUNIT 2"/>
    <property type="match status" value="1"/>
</dbReference>
<dbReference type="AlphaFoldDB" id="A0A642UNI6"/>
<dbReference type="InterPro" id="IPR008814">
    <property type="entry name" value="Swp1"/>
</dbReference>
<dbReference type="EMBL" id="SWFT01000116">
    <property type="protein sequence ID" value="KAA8900118.1"/>
    <property type="molecule type" value="Genomic_DNA"/>
</dbReference>
<evidence type="ECO:0000256" key="5">
    <source>
        <dbReference type="ARBA" id="ARBA00022989"/>
    </source>
</evidence>
<comment type="caution">
    <text evidence="10">The sequence shown here is derived from an EMBL/GenBank/DDBJ whole genome shotgun (WGS) entry which is preliminary data.</text>
</comment>
<dbReference type="Proteomes" id="UP000449547">
    <property type="component" value="Unassembled WGS sequence"/>
</dbReference>
<sequence length="272" mass="29745">MKFVTLWTVLAVAWAYTIKSGSLSVNDKKIAIGEVNTLQIQSLPVSAPQDVIAVELNLKKTTDEPQQLVIQFASAVKPEYSIQKVPKFTDGSKVSLSLTAKALPEALKSGPIAVKFIIASSSDRLVKLLGQLEPSTEISEAVKLIQQDDRLGAKPEIFHQFRSNPETVNPAIPIVFLGVAFVLFVALLIGWYGVVGLDAIFYQFRFITKIQLLYNASFLTTLGVFQVIIARYYLGESIFATVKWALVVAVPAVFLGSKVLRFLKATQAAGRA</sequence>
<dbReference type="Pfam" id="PF25147">
    <property type="entry name" value="Ribophorin_II_C"/>
    <property type="match status" value="1"/>
</dbReference>
<feature type="signal peptide" evidence="8">
    <location>
        <begin position="1"/>
        <end position="15"/>
    </location>
</feature>
<feature type="transmembrane region" description="Helical" evidence="7">
    <location>
        <begin position="212"/>
        <end position="232"/>
    </location>
</feature>
<dbReference type="GeneID" id="54782585"/>
<evidence type="ECO:0000256" key="3">
    <source>
        <dbReference type="ARBA" id="ARBA00022729"/>
    </source>
</evidence>
<dbReference type="InterPro" id="IPR056790">
    <property type="entry name" value="Ribophorin_II_C"/>
</dbReference>
<evidence type="ECO:0000256" key="7">
    <source>
        <dbReference type="SAM" id="Phobius"/>
    </source>
</evidence>
<feature type="transmembrane region" description="Helical" evidence="7">
    <location>
        <begin position="244"/>
        <end position="263"/>
    </location>
</feature>
<evidence type="ECO:0000256" key="1">
    <source>
        <dbReference type="ARBA" id="ARBA00004477"/>
    </source>
</evidence>
<feature type="domain" description="Ribophorin II C-terminal" evidence="9">
    <location>
        <begin position="161"/>
        <end position="264"/>
    </location>
</feature>
<gene>
    <name evidence="10" type="ORF">DIURU_003934</name>
</gene>
<evidence type="ECO:0000256" key="8">
    <source>
        <dbReference type="SAM" id="SignalP"/>
    </source>
</evidence>
<comment type="subcellular location">
    <subcellularLocation>
        <location evidence="1">Endoplasmic reticulum membrane</location>
        <topology evidence="1">Multi-pass membrane protein</topology>
    </subcellularLocation>
</comment>
<dbReference type="GO" id="GO:0006487">
    <property type="term" value="P:protein N-linked glycosylation"/>
    <property type="evidence" value="ECO:0007669"/>
    <property type="project" value="TreeGrafter"/>
</dbReference>
<evidence type="ECO:0000313" key="11">
    <source>
        <dbReference type="Proteomes" id="UP000449547"/>
    </source>
</evidence>
<evidence type="ECO:0000259" key="9">
    <source>
        <dbReference type="Pfam" id="PF25147"/>
    </source>
</evidence>
<proteinExistence type="predicted"/>
<keyword evidence="4" id="KW-0256">Endoplasmic reticulum</keyword>
<dbReference type="UniPathway" id="UPA00378"/>
<keyword evidence="3 8" id="KW-0732">Signal</keyword>
<evidence type="ECO:0000256" key="4">
    <source>
        <dbReference type="ARBA" id="ARBA00022824"/>
    </source>
</evidence>
<accession>A0A642UNI6</accession>
<evidence type="ECO:0000313" key="10">
    <source>
        <dbReference type="EMBL" id="KAA8900118.1"/>
    </source>
</evidence>
<dbReference type="OrthoDB" id="432292at2759"/>
<feature type="transmembrane region" description="Helical" evidence="7">
    <location>
        <begin position="174"/>
        <end position="200"/>
    </location>
</feature>